<evidence type="ECO:0000313" key="1">
    <source>
        <dbReference type="EMBL" id="EFN62233.1"/>
    </source>
</evidence>
<organism evidence="2">
    <name type="scientific">Camponotus floridanus</name>
    <name type="common">Florida carpenter ant</name>
    <dbReference type="NCBI Taxonomy" id="104421"/>
    <lineage>
        <taxon>Eukaryota</taxon>
        <taxon>Metazoa</taxon>
        <taxon>Ecdysozoa</taxon>
        <taxon>Arthropoda</taxon>
        <taxon>Hexapoda</taxon>
        <taxon>Insecta</taxon>
        <taxon>Pterygota</taxon>
        <taxon>Neoptera</taxon>
        <taxon>Endopterygota</taxon>
        <taxon>Hymenoptera</taxon>
        <taxon>Apocrita</taxon>
        <taxon>Aculeata</taxon>
        <taxon>Formicoidea</taxon>
        <taxon>Formicidae</taxon>
        <taxon>Formicinae</taxon>
        <taxon>Camponotus</taxon>
    </lineage>
</organism>
<proteinExistence type="predicted"/>
<dbReference type="InParanoid" id="E2AWD3"/>
<evidence type="ECO:0000313" key="2">
    <source>
        <dbReference type="Proteomes" id="UP000000311"/>
    </source>
</evidence>
<gene>
    <name evidence="1" type="ORF">EAG_12396</name>
</gene>
<name>E2AWD3_CAMFO</name>
<dbReference type="AlphaFoldDB" id="E2AWD3"/>
<dbReference type="Proteomes" id="UP000000311">
    <property type="component" value="Unassembled WGS sequence"/>
</dbReference>
<protein>
    <submittedName>
        <fullName evidence="1">Uncharacterized protein</fullName>
    </submittedName>
</protein>
<keyword evidence="2" id="KW-1185">Reference proteome</keyword>
<sequence length="158" mass="18177">MILDEMIIALTNRGFDGAAVETNDDHHGDLPQCGYYRTAESPQQGFVVRIIPHRYDFSLNPPRCARNFRSEHDLVGDLRTAESANSVLTRLSKAVLMHRDEPRHVRGRCRGEPSRREMEVHIGYDEIALWHCGLHEREEDCHRCRRMLDELCLIVGAA</sequence>
<reference evidence="1 2" key="1">
    <citation type="journal article" date="2010" name="Science">
        <title>Genomic comparison of the ants Camponotus floridanus and Harpegnathos saltator.</title>
        <authorList>
            <person name="Bonasio R."/>
            <person name="Zhang G."/>
            <person name="Ye C."/>
            <person name="Mutti N.S."/>
            <person name="Fang X."/>
            <person name="Qin N."/>
            <person name="Donahue G."/>
            <person name="Yang P."/>
            <person name="Li Q."/>
            <person name="Li C."/>
            <person name="Zhang P."/>
            <person name="Huang Z."/>
            <person name="Berger S.L."/>
            <person name="Reinberg D."/>
            <person name="Wang J."/>
            <person name="Liebig J."/>
        </authorList>
    </citation>
    <scope>NUCLEOTIDE SEQUENCE [LARGE SCALE GENOMIC DNA]</scope>
    <source>
        <strain evidence="2">C129</strain>
    </source>
</reference>
<accession>E2AWD3</accession>
<dbReference type="EMBL" id="GL443286">
    <property type="protein sequence ID" value="EFN62233.1"/>
    <property type="molecule type" value="Genomic_DNA"/>
</dbReference>